<sequence>MSIAIPFRRIGAPSLPSTTTTYICSQCRHATLLRRPKRPYTFTQLITLSDGSTFTHRTTSPQSVYRSLRDTRNAPLWNPSSDRLLNVEEDEAGKLRAFRSRFGRVWDSASKVSAEAGSKSRAPADEKTAPSAEEMEDEDDNLLDLISSFGQAEPEAPQPKAGKKK</sequence>
<reference evidence="1" key="1">
    <citation type="journal article" date="2022" name="bioRxiv">
        <title>Population genetic analysis of Ophidiomyces ophidiicola, the causative agent of snake fungal disease, indicates recent introductions to the USA.</title>
        <authorList>
            <person name="Ladner J.T."/>
            <person name="Palmer J.M."/>
            <person name="Ettinger C.L."/>
            <person name="Stajich J.E."/>
            <person name="Farrell T.M."/>
            <person name="Glorioso B.M."/>
            <person name="Lawson B."/>
            <person name="Price S.J."/>
            <person name="Stengle A.G."/>
            <person name="Grear D.A."/>
            <person name="Lorch J.M."/>
        </authorList>
    </citation>
    <scope>NUCLEOTIDE SEQUENCE</scope>
    <source>
        <strain evidence="1">NWHC 24266-5</strain>
    </source>
</reference>
<gene>
    <name evidence="1" type="ORF">LOY88_004288</name>
</gene>
<protein>
    <submittedName>
        <fullName evidence="1">Uncharacterized protein</fullName>
    </submittedName>
</protein>
<comment type="caution">
    <text evidence="1">The sequence shown here is derived from an EMBL/GenBank/DDBJ whole genome shotgun (WGS) entry which is preliminary data.</text>
</comment>
<accession>A0ACB8UTX4</accession>
<name>A0ACB8UTX4_9EURO</name>
<evidence type="ECO:0000313" key="1">
    <source>
        <dbReference type="EMBL" id="KAI2385106.1"/>
    </source>
</evidence>
<proteinExistence type="predicted"/>
<organism evidence="1">
    <name type="scientific">Ophidiomyces ophidiicola</name>
    <dbReference type="NCBI Taxonomy" id="1387563"/>
    <lineage>
        <taxon>Eukaryota</taxon>
        <taxon>Fungi</taxon>
        <taxon>Dikarya</taxon>
        <taxon>Ascomycota</taxon>
        <taxon>Pezizomycotina</taxon>
        <taxon>Eurotiomycetes</taxon>
        <taxon>Eurotiomycetidae</taxon>
        <taxon>Onygenales</taxon>
        <taxon>Onygenaceae</taxon>
        <taxon>Ophidiomyces</taxon>
    </lineage>
</organism>
<dbReference type="EMBL" id="JALBCA010000063">
    <property type="protein sequence ID" value="KAI2385106.1"/>
    <property type="molecule type" value="Genomic_DNA"/>
</dbReference>